<dbReference type="InterPro" id="IPR022263">
    <property type="entry name" value="KxYKxGKxW"/>
</dbReference>
<accession>A0ABW3RWB1</accession>
<evidence type="ECO:0000256" key="1">
    <source>
        <dbReference type="ARBA" id="ARBA00022729"/>
    </source>
</evidence>
<evidence type="ECO:0000313" key="3">
    <source>
        <dbReference type="Proteomes" id="UP001597262"/>
    </source>
</evidence>
<dbReference type="RefSeq" id="WP_379319228.1">
    <property type="nucleotide sequence ID" value="NZ_JBHTLM010000006.1"/>
</dbReference>
<keyword evidence="3" id="KW-1185">Reference proteome</keyword>
<dbReference type="EMBL" id="JBHTLM010000006">
    <property type="protein sequence ID" value="MFD1176782.1"/>
    <property type="molecule type" value="Genomic_DNA"/>
</dbReference>
<proteinExistence type="predicted"/>
<keyword evidence="1" id="KW-0732">Signal</keyword>
<organism evidence="2 3">
    <name type="scientific">Paenibacillus puldeungensis</name>
    <dbReference type="NCBI Taxonomy" id="696536"/>
    <lineage>
        <taxon>Bacteria</taxon>
        <taxon>Bacillati</taxon>
        <taxon>Bacillota</taxon>
        <taxon>Bacilli</taxon>
        <taxon>Bacillales</taxon>
        <taxon>Paenibacillaceae</taxon>
        <taxon>Paenibacillus</taxon>
    </lineage>
</organism>
<dbReference type="Proteomes" id="UP001597262">
    <property type="component" value="Unassembled WGS sequence"/>
</dbReference>
<evidence type="ECO:0000313" key="2">
    <source>
        <dbReference type="EMBL" id="MFD1176782.1"/>
    </source>
</evidence>
<protein>
    <submittedName>
        <fullName evidence="2">KxYKxGKxW signal peptide domain-containing protein</fullName>
    </submittedName>
</protein>
<comment type="caution">
    <text evidence="2">The sequence shown here is derived from an EMBL/GenBank/DDBJ whole genome shotgun (WGS) entry which is preliminary data.</text>
</comment>
<name>A0ABW3RWB1_9BACL</name>
<dbReference type="NCBIfam" id="TIGR03715">
    <property type="entry name" value="KxYKxGKxW"/>
    <property type="match status" value="1"/>
</dbReference>
<reference evidence="3" key="1">
    <citation type="journal article" date="2019" name="Int. J. Syst. Evol. Microbiol.">
        <title>The Global Catalogue of Microorganisms (GCM) 10K type strain sequencing project: providing services to taxonomists for standard genome sequencing and annotation.</title>
        <authorList>
            <consortium name="The Broad Institute Genomics Platform"/>
            <consortium name="The Broad Institute Genome Sequencing Center for Infectious Disease"/>
            <person name="Wu L."/>
            <person name="Ma J."/>
        </authorList>
    </citation>
    <scope>NUCLEOTIDE SEQUENCE [LARGE SCALE GENOMIC DNA]</scope>
    <source>
        <strain evidence="3">CCUG 59189</strain>
    </source>
</reference>
<gene>
    <name evidence="2" type="ORF">ACFQ3W_10790</name>
</gene>
<sequence>MINLYKSGKHWMYLSRAAAFLMDELLFVEAARETCLSFS</sequence>